<dbReference type="GO" id="GO:0003677">
    <property type="term" value="F:DNA binding"/>
    <property type="evidence" value="ECO:0007669"/>
    <property type="project" value="UniProtKB-KW"/>
</dbReference>
<evidence type="ECO:0000313" key="2">
    <source>
        <dbReference type="EMBL" id="EMO63357.1"/>
    </source>
</evidence>
<dbReference type="Proteomes" id="UP000012159">
    <property type="component" value="Unassembled WGS sequence"/>
</dbReference>
<comment type="caution">
    <text evidence="2">The sequence shown here is derived from an EMBL/GenBank/DDBJ whole genome shotgun (WGS) entry which is preliminary data.</text>
</comment>
<keyword evidence="2" id="KW-0238">DNA-binding</keyword>
<evidence type="ECO:0000259" key="1">
    <source>
        <dbReference type="PROSITE" id="PS50943"/>
    </source>
</evidence>
<sequence>METQKDRLKIIATEQNLNSAKLARIGGVTPTAVANYLAGIRQIPFEMAYGLMKAYGYNPFWLLLGEGEKRFPPGAWQLLNTGHHELFEKVDRERIYMKQIEAGGMYPIIERLMNLNQSDLELFKTVFDRMFPEIAE</sequence>
<evidence type="ECO:0000313" key="3">
    <source>
        <dbReference type="Proteomes" id="UP000012159"/>
    </source>
</evidence>
<dbReference type="SMART" id="SM00530">
    <property type="entry name" value="HTH_XRE"/>
    <property type="match status" value="1"/>
</dbReference>
<reference evidence="2 3" key="1">
    <citation type="submission" date="2013-01" db="EMBL/GenBank/DDBJ databases">
        <authorList>
            <person name="Harkins D.M."/>
            <person name="Durkin A.S."/>
            <person name="Brinkac L.M."/>
            <person name="Haft D.H."/>
            <person name="Selengut J.D."/>
            <person name="Sanka R."/>
            <person name="DePew J."/>
            <person name="Purushe J."/>
            <person name="Picardeau M."/>
            <person name="Werts C."/>
            <person name="Goarant C."/>
            <person name="Vinetz J.M."/>
            <person name="Sutton G.G."/>
            <person name="Nierman W.C."/>
            <person name="Fouts D.E."/>
        </authorList>
    </citation>
    <scope>NUCLEOTIDE SEQUENCE [LARGE SCALE GENOMIC DNA]</scope>
    <source>
        <strain evidence="2 3">200901868</strain>
    </source>
</reference>
<accession>M6W0S1</accession>
<dbReference type="InterPro" id="IPR010982">
    <property type="entry name" value="Lambda_DNA-bd_dom_sf"/>
</dbReference>
<gene>
    <name evidence="2" type="ORF">LEP1GSC133_4470</name>
</gene>
<dbReference type="PROSITE" id="PS50943">
    <property type="entry name" value="HTH_CROC1"/>
    <property type="match status" value="1"/>
</dbReference>
<dbReference type="SUPFAM" id="SSF47413">
    <property type="entry name" value="lambda repressor-like DNA-binding domains"/>
    <property type="match status" value="1"/>
</dbReference>
<dbReference type="Gene3D" id="1.10.260.40">
    <property type="entry name" value="lambda repressor-like DNA-binding domains"/>
    <property type="match status" value="1"/>
</dbReference>
<organism evidence="2 3">
    <name type="scientific">Leptospira borgpetersenii serovar Pomona str. 200901868</name>
    <dbReference type="NCBI Taxonomy" id="1192866"/>
    <lineage>
        <taxon>Bacteria</taxon>
        <taxon>Pseudomonadati</taxon>
        <taxon>Spirochaetota</taxon>
        <taxon>Spirochaetia</taxon>
        <taxon>Leptospirales</taxon>
        <taxon>Leptospiraceae</taxon>
        <taxon>Leptospira</taxon>
    </lineage>
</organism>
<dbReference type="InterPro" id="IPR001387">
    <property type="entry name" value="Cro/C1-type_HTH"/>
</dbReference>
<dbReference type="EMBL" id="AKWF02000056">
    <property type="protein sequence ID" value="EMO63357.1"/>
    <property type="molecule type" value="Genomic_DNA"/>
</dbReference>
<name>M6W0S1_LEPBO</name>
<dbReference type="CDD" id="cd00093">
    <property type="entry name" value="HTH_XRE"/>
    <property type="match status" value="1"/>
</dbReference>
<protein>
    <submittedName>
        <fullName evidence="2">DNA-binding helix-turn-helix protein</fullName>
    </submittedName>
</protein>
<dbReference type="Pfam" id="PF01381">
    <property type="entry name" value="HTH_3"/>
    <property type="match status" value="1"/>
</dbReference>
<feature type="domain" description="HTH cro/C1-type" evidence="1">
    <location>
        <begin position="8"/>
        <end position="62"/>
    </location>
</feature>
<dbReference type="AlphaFoldDB" id="M6W0S1"/>
<proteinExistence type="predicted"/>